<proteinExistence type="predicted"/>
<feature type="region of interest" description="Disordered" evidence="1">
    <location>
        <begin position="1"/>
        <end position="49"/>
    </location>
</feature>
<evidence type="ECO:0000256" key="1">
    <source>
        <dbReference type="SAM" id="MobiDB-lite"/>
    </source>
</evidence>
<accession>A0A6B0SRT1</accession>
<evidence type="ECO:0000313" key="3">
    <source>
        <dbReference type="Proteomes" id="UP000437065"/>
    </source>
</evidence>
<name>A0A6B0SRT1_9EURY</name>
<dbReference type="EMBL" id="WUUS01000005">
    <property type="protein sequence ID" value="MXR41634.1"/>
    <property type="molecule type" value="Genomic_DNA"/>
</dbReference>
<organism evidence="2 3">
    <name type="scientific">Halobaculum saliterrae</name>
    <dbReference type="NCBI Taxonomy" id="2073113"/>
    <lineage>
        <taxon>Archaea</taxon>
        <taxon>Methanobacteriati</taxon>
        <taxon>Methanobacteriota</taxon>
        <taxon>Stenosarchaea group</taxon>
        <taxon>Halobacteria</taxon>
        <taxon>Halobacteriales</taxon>
        <taxon>Haloferacaceae</taxon>
        <taxon>Halobaculum</taxon>
    </lineage>
</organism>
<comment type="caution">
    <text evidence="2">The sequence shown here is derived from an EMBL/GenBank/DDBJ whole genome shotgun (WGS) entry which is preliminary data.</text>
</comment>
<dbReference type="RefSeq" id="WP_159666415.1">
    <property type="nucleotide sequence ID" value="NZ_WUUS01000005.1"/>
</dbReference>
<protein>
    <submittedName>
        <fullName evidence="2">Uncharacterized protein</fullName>
    </submittedName>
</protein>
<feature type="compositionally biased region" description="Basic and acidic residues" evidence="1">
    <location>
        <begin position="1"/>
        <end position="28"/>
    </location>
</feature>
<dbReference type="AlphaFoldDB" id="A0A6B0SRT1"/>
<gene>
    <name evidence="2" type="ORF">GRX01_09830</name>
</gene>
<evidence type="ECO:0000313" key="2">
    <source>
        <dbReference type="EMBL" id="MXR41634.1"/>
    </source>
</evidence>
<dbReference type="Proteomes" id="UP000437065">
    <property type="component" value="Unassembled WGS sequence"/>
</dbReference>
<reference evidence="2 3" key="1">
    <citation type="submission" date="2019-12" db="EMBL/GenBank/DDBJ databases">
        <title>Isolation and characterization of three novel carbon monoxide-oxidizing members of Halobacteria from salione crusts and soils.</title>
        <authorList>
            <person name="Myers M.R."/>
            <person name="King G.M."/>
        </authorList>
    </citation>
    <scope>NUCLEOTIDE SEQUENCE [LARGE SCALE GENOMIC DNA]</scope>
    <source>
        <strain evidence="2 3">WSA2</strain>
    </source>
</reference>
<sequence length="49" mass="5241">MTEDRDGTDATDGGRDDDTISDVDHEGPETSANAVWARGDDVDSDAEEE</sequence>
<keyword evidence="3" id="KW-1185">Reference proteome</keyword>